<keyword evidence="7" id="KW-0862">Zinc</keyword>
<accession>A0A3S5D425</accession>
<keyword evidence="13" id="KW-1185">Reference proteome</keyword>
<dbReference type="InterPro" id="IPR003777">
    <property type="entry name" value="XdhC_CoxI"/>
</dbReference>
<dbReference type="InterPro" id="IPR051607">
    <property type="entry name" value="Metallo-dep_hydrolases"/>
</dbReference>
<dbReference type="PANTHER" id="PTHR11271:SF6">
    <property type="entry name" value="GUANINE DEAMINASE"/>
    <property type="match status" value="1"/>
</dbReference>
<comment type="similarity">
    <text evidence="3">Belongs to the metallo-dependent hydrolases superfamily. ATZ/TRZ family.</text>
</comment>
<dbReference type="GO" id="GO:0005829">
    <property type="term" value="C:cytosol"/>
    <property type="evidence" value="ECO:0007669"/>
    <property type="project" value="TreeGrafter"/>
</dbReference>
<proteinExistence type="inferred from homology"/>
<dbReference type="GO" id="GO:0008892">
    <property type="term" value="F:guanine deaminase activity"/>
    <property type="evidence" value="ECO:0007669"/>
    <property type="project" value="UniProtKB-UniRule"/>
</dbReference>
<dbReference type="Gene3D" id="3.20.20.140">
    <property type="entry name" value="Metal-dependent hydrolases"/>
    <property type="match status" value="1"/>
</dbReference>
<evidence type="ECO:0000256" key="6">
    <source>
        <dbReference type="ARBA" id="ARBA00022801"/>
    </source>
</evidence>
<dbReference type="FunFam" id="3.20.20.140:FF:000022">
    <property type="entry name" value="Guanine deaminase"/>
    <property type="match status" value="1"/>
</dbReference>
<evidence type="ECO:0000256" key="7">
    <source>
        <dbReference type="ARBA" id="ARBA00022833"/>
    </source>
</evidence>
<dbReference type="NCBIfam" id="NF006679">
    <property type="entry name" value="PRK09228.1"/>
    <property type="match status" value="1"/>
</dbReference>
<feature type="domain" description="Amidohydrolase-related" evidence="9">
    <location>
        <begin position="305"/>
        <end position="665"/>
    </location>
</feature>
<evidence type="ECO:0000259" key="11">
    <source>
        <dbReference type="Pfam" id="PF13478"/>
    </source>
</evidence>
<dbReference type="NCBIfam" id="TIGR02967">
    <property type="entry name" value="guan_deamin"/>
    <property type="match status" value="1"/>
</dbReference>
<organism evidence="12 13">
    <name type="scientific">Paracoccus haematequi</name>
    <dbReference type="NCBI Taxonomy" id="2491866"/>
    <lineage>
        <taxon>Bacteria</taxon>
        <taxon>Pseudomonadati</taxon>
        <taxon>Pseudomonadota</taxon>
        <taxon>Alphaproteobacteria</taxon>
        <taxon>Rhodobacterales</taxon>
        <taxon>Paracoccaceae</taxon>
        <taxon>Paracoccus</taxon>
    </lineage>
</organism>
<evidence type="ECO:0000256" key="2">
    <source>
        <dbReference type="ARBA" id="ARBA00004984"/>
    </source>
</evidence>
<sequence>MIRVRVISARGSTPRDAGAEMFVGPASVEGTIGGGQLEYMAIDRARQMLAAGEAEAGMDIPLGPEIGQCCGGRVVLHLDRQGPTPEDHPDVLVFGAGHVGRALALALHPLPVDATLIDSRPEELAQTAPGISTKLTPLPEAEIRAARPGSAVVILTHDHALDFLLAAEALSRGNLSYVGMIGSATKRAQFTRFVRAKGIDPAPLICPIGAGFTHDKRPAVIAAFTAAELITRLTAASSLKKIPMQQLIRGRVLDFHADPHDTADNHRYIQDGAILIEDGKILAVDDYTALAREGLVEIDHRPHLILPGFIDTHIHFPQVQVIASWGAQLLDWLNTYTFPEEERFNQQGHAPAMADAFLNLLTGHGTTTAVAFCSVHPESAEALFSAAHARNMAMVAGKVMMDRNAPDAVLDTPQRGYDDSKALIARWHGTGRQRYAITPRFAITSTPEQMAMAGQLVREHPDCHVQTHLSENLEEIDFTLSLYPQARDYLDIYETHGLLSDRLLLGHSIHLRPREIARMAETGSRAVFCPTSNLFLGSGLFDEGGLRAAGVVSGIATDVGGGTSYSMLQTLNEGYKILQLRGQKLTPLSAFHWITRGNALALGMEDRIGTLAPGSMADLVVLDSRATPAMALRMERAETLEQELFILQIMGDDRSVAQTYVAGQAMKTAV</sequence>
<dbReference type="InterPro" id="IPR014308">
    <property type="entry name" value="Xanthine_DH_XdhC"/>
</dbReference>
<comment type="cofactor">
    <cofactor evidence="1">
        <name>Zn(2+)</name>
        <dbReference type="ChEBI" id="CHEBI:29105"/>
    </cofactor>
</comment>
<dbReference type="InterPro" id="IPR014311">
    <property type="entry name" value="Guanine_deaminase"/>
</dbReference>
<dbReference type="InterPro" id="IPR011059">
    <property type="entry name" value="Metal-dep_hydrolase_composite"/>
</dbReference>
<dbReference type="GO" id="GO:0006147">
    <property type="term" value="P:guanine catabolic process"/>
    <property type="evidence" value="ECO:0007669"/>
    <property type="project" value="UniProtKB-UniRule"/>
</dbReference>
<evidence type="ECO:0000256" key="8">
    <source>
        <dbReference type="NCBIfam" id="TIGR02967"/>
    </source>
</evidence>
<protein>
    <recommendedName>
        <fullName evidence="4 8">Guanine deaminase</fullName>
        <ecNumber evidence="4 8">3.5.4.3</ecNumber>
    </recommendedName>
</protein>
<reference evidence="12 13" key="1">
    <citation type="submission" date="2018-12" db="EMBL/GenBank/DDBJ databases">
        <authorList>
            <person name="Criscuolo A."/>
        </authorList>
    </citation>
    <scope>NUCLEOTIDE SEQUENCE [LARGE SCALE GENOMIC DNA]</scope>
    <source>
        <strain evidence="12">ACIP1116241</strain>
    </source>
</reference>
<keyword evidence="6 12" id="KW-0378">Hydrolase</keyword>
<comment type="pathway">
    <text evidence="2">Purine metabolism; guanine degradation; xanthine from guanine: step 1/1.</text>
</comment>
<dbReference type="AlphaFoldDB" id="A0A3S5D425"/>
<dbReference type="Pfam" id="PF02625">
    <property type="entry name" value="XdhC_CoxI"/>
    <property type="match status" value="1"/>
</dbReference>
<dbReference type="Pfam" id="PF13478">
    <property type="entry name" value="XdhC_C"/>
    <property type="match status" value="1"/>
</dbReference>
<dbReference type="OrthoDB" id="9787621at2"/>
<dbReference type="SUPFAM" id="SSF51556">
    <property type="entry name" value="Metallo-dependent hydrolases"/>
    <property type="match status" value="1"/>
</dbReference>
<evidence type="ECO:0000256" key="3">
    <source>
        <dbReference type="ARBA" id="ARBA00006745"/>
    </source>
</evidence>
<evidence type="ECO:0000259" key="9">
    <source>
        <dbReference type="Pfam" id="PF01979"/>
    </source>
</evidence>
<evidence type="ECO:0000256" key="5">
    <source>
        <dbReference type="ARBA" id="ARBA00022723"/>
    </source>
</evidence>
<evidence type="ECO:0000259" key="10">
    <source>
        <dbReference type="Pfam" id="PF02625"/>
    </source>
</evidence>
<evidence type="ECO:0000256" key="1">
    <source>
        <dbReference type="ARBA" id="ARBA00001947"/>
    </source>
</evidence>
<dbReference type="InterPro" id="IPR036291">
    <property type="entry name" value="NAD(P)-bd_dom_sf"/>
</dbReference>
<dbReference type="EMBL" id="UZWE01000030">
    <property type="protein sequence ID" value="VDS08928.1"/>
    <property type="molecule type" value="Genomic_DNA"/>
</dbReference>
<dbReference type="SUPFAM" id="SSF51338">
    <property type="entry name" value="Composite domain of metallo-dependent hydrolases"/>
    <property type="match status" value="2"/>
</dbReference>
<feature type="domain" description="XdhC Rossmann" evidence="11">
    <location>
        <begin position="91"/>
        <end position="229"/>
    </location>
</feature>
<feature type="domain" description="XdhC- CoxI" evidence="10">
    <location>
        <begin position="4"/>
        <end position="54"/>
    </location>
</feature>
<dbReference type="Proteomes" id="UP000270743">
    <property type="component" value="Unassembled WGS sequence"/>
</dbReference>
<name>A0A3S5D425_9RHOB</name>
<dbReference type="EC" id="3.5.4.3" evidence="4 8"/>
<dbReference type="UniPathway" id="UPA00603">
    <property type="reaction ID" value="UER00660"/>
</dbReference>
<evidence type="ECO:0000313" key="13">
    <source>
        <dbReference type="Proteomes" id="UP000270743"/>
    </source>
</evidence>
<keyword evidence="5" id="KW-0479">Metal-binding</keyword>
<gene>
    <name evidence="12" type="primary">guaD</name>
    <name evidence="12" type="ORF">PARHAE_02114</name>
</gene>
<dbReference type="InterPro" id="IPR027051">
    <property type="entry name" value="XdhC_Rossmann_dom"/>
</dbReference>
<evidence type="ECO:0000313" key="12">
    <source>
        <dbReference type="EMBL" id="VDS08928.1"/>
    </source>
</evidence>
<dbReference type="SUPFAM" id="SSF51735">
    <property type="entry name" value="NAD(P)-binding Rossmann-fold domains"/>
    <property type="match status" value="1"/>
</dbReference>
<dbReference type="GO" id="GO:0008270">
    <property type="term" value="F:zinc ion binding"/>
    <property type="evidence" value="ECO:0007669"/>
    <property type="project" value="InterPro"/>
</dbReference>
<dbReference type="InterPro" id="IPR032466">
    <property type="entry name" value="Metal_Hydrolase"/>
</dbReference>
<evidence type="ECO:0000256" key="4">
    <source>
        <dbReference type="ARBA" id="ARBA00012781"/>
    </source>
</evidence>
<dbReference type="InterPro" id="IPR006680">
    <property type="entry name" value="Amidohydro-rel"/>
</dbReference>
<dbReference type="Gene3D" id="3.40.50.720">
    <property type="entry name" value="NAD(P)-binding Rossmann-like Domain"/>
    <property type="match status" value="1"/>
</dbReference>
<dbReference type="NCBIfam" id="TIGR02964">
    <property type="entry name" value="xanthine_xdhC"/>
    <property type="match status" value="1"/>
</dbReference>
<dbReference type="Gene3D" id="2.30.40.10">
    <property type="entry name" value="Urease, subunit C, domain 1"/>
    <property type="match status" value="1"/>
</dbReference>
<dbReference type="Pfam" id="PF01979">
    <property type="entry name" value="Amidohydro_1"/>
    <property type="match status" value="1"/>
</dbReference>
<dbReference type="PANTHER" id="PTHR11271">
    <property type="entry name" value="GUANINE DEAMINASE"/>
    <property type="match status" value="1"/>
</dbReference>